<keyword evidence="3" id="KW-1185">Reference proteome</keyword>
<accession>A0ABW3AI25</accession>
<feature type="region of interest" description="Disordered" evidence="1">
    <location>
        <begin position="116"/>
        <end position="167"/>
    </location>
</feature>
<evidence type="ECO:0000313" key="3">
    <source>
        <dbReference type="Proteomes" id="UP001597055"/>
    </source>
</evidence>
<evidence type="ECO:0000313" key="2">
    <source>
        <dbReference type="EMBL" id="MFD0790434.1"/>
    </source>
</evidence>
<dbReference type="Proteomes" id="UP001597055">
    <property type="component" value="Unassembled WGS sequence"/>
</dbReference>
<protein>
    <submittedName>
        <fullName evidence="2">Uncharacterized protein</fullName>
    </submittedName>
</protein>
<dbReference type="EMBL" id="JBHTII010000001">
    <property type="protein sequence ID" value="MFD0790434.1"/>
    <property type="molecule type" value="Genomic_DNA"/>
</dbReference>
<reference evidence="3" key="1">
    <citation type="journal article" date="2019" name="Int. J. Syst. Evol. Microbiol.">
        <title>The Global Catalogue of Microorganisms (GCM) 10K type strain sequencing project: providing services to taxonomists for standard genome sequencing and annotation.</title>
        <authorList>
            <consortium name="The Broad Institute Genomics Platform"/>
            <consortium name="The Broad Institute Genome Sequencing Center for Infectious Disease"/>
            <person name="Wu L."/>
            <person name="Ma J."/>
        </authorList>
    </citation>
    <scope>NUCLEOTIDE SEQUENCE [LARGE SCALE GENOMIC DNA]</scope>
    <source>
        <strain evidence="3">CCUG 54523</strain>
    </source>
</reference>
<organism evidence="2 3">
    <name type="scientific">Microbacterium insulae</name>
    <dbReference type="NCBI Taxonomy" id="483014"/>
    <lineage>
        <taxon>Bacteria</taxon>
        <taxon>Bacillati</taxon>
        <taxon>Actinomycetota</taxon>
        <taxon>Actinomycetes</taxon>
        <taxon>Micrococcales</taxon>
        <taxon>Microbacteriaceae</taxon>
        <taxon>Microbacterium</taxon>
    </lineage>
</organism>
<evidence type="ECO:0000256" key="1">
    <source>
        <dbReference type="SAM" id="MobiDB-lite"/>
    </source>
</evidence>
<comment type="caution">
    <text evidence="2">The sequence shown here is derived from an EMBL/GenBank/DDBJ whole genome shotgun (WGS) entry which is preliminary data.</text>
</comment>
<name>A0ABW3AI25_9MICO</name>
<gene>
    <name evidence="2" type="ORF">ACFQ0P_08490</name>
</gene>
<sequence>MTAMEQYLWVLKDKERDLIRELEPERLAELDEDDLLALHKRVRRARNKHTTNYRRGAAEKVATAGGRGAAAAGSDKARGRAYVFEEALAIVSAELARVAHEEAEALKDERLARARAGRWAGPQADGFGDATGSPGRQREHVKSSGGKKRDASSQAQGARRQAKRDGR</sequence>
<proteinExistence type="predicted"/>
<feature type="compositionally biased region" description="Basic and acidic residues" evidence="1">
    <location>
        <begin position="136"/>
        <end position="151"/>
    </location>
</feature>